<evidence type="ECO:0000313" key="3">
    <source>
        <dbReference type="Proteomes" id="UP000283374"/>
    </source>
</evidence>
<keyword evidence="1" id="KW-0732">Signal</keyword>
<feature type="signal peptide" evidence="1">
    <location>
        <begin position="1"/>
        <end position="22"/>
    </location>
</feature>
<dbReference type="EMBL" id="QWKP01000018">
    <property type="protein sequence ID" value="RHA44633.1"/>
    <property type="molecule type" value="Genomic_DNA"/>
</dbReference>
<sequence length="72" mass="7401">MVLDVRVVSWMVCAACAGPATANPRPSPSAVTRARLGRHLAEVGDAVHATGGGGTIGAWPKTRGCDVRHAPR</sequence>
<evidence type="ECO:0000313" key="2">
    <source>
        <dbReference type="EMBL" id="RHA44633.1"/>
    </source>
</evidence>
<organism evidence="2 3">
    <name type="scientific">Cellulomonas rhizosphaerae</name>
    <dbReference type="NCBI Taxonomy" id="2293719"/>
    <lineage>
        <taxon>Bacteria</taxon>
        <taxon>Bacillati</taxon>
        <taxon>Actinomycetota</taxon>
        <taxon>Actinomycetes</taxon>
        <taxon>Micrococcales</taxon>
        <taxon>Cellulomonadaceae</taxon>
        <taxon>Cellulomonas</taxon>
    </lineage>
</organism>
<reference evidence="2 3" key="1">
    <citation type="submission" date="2018-08" db="EMBL/GenBank/DDBJ databases">
        <title>Cellulomonas rhizosphaerae sp. nov., a novel actinomycete isolated from soil.</title>
        <authorList>
            <person name="Tian Y."/>
        </authorList>
    </citation>
    <scope>NUCLEOTIDE SEQUENCE [LARGE SCALE GENOMIC DNA]</scope>
    <source>
        <strain evidence="2 3">NEAU-TCZ24</strain>
    </source>
</reference>
<comment type="caution">
    <text evidence="2">The sequence shown here is derived from an EMBL/GenBank/DDBJ whole genome shotgun (WGS) entry which is preliminary data.</text>
</comment>
<keyword evidence="3" id="KW-1185">Reference proteome</keyword>
<dbReference type="AlphaFoldDB" id="A0A413RRS0"/>
<feature type="chain" id="PRO_5019105315" description="Secreted protein" evidence="1">
    <location>
        <begin position="23"/>
        <end position="72"/>
    </location>
</feature>
<accession>A0A413RRS0</accession>
<name>A0A413RRS0_9CELL</name>
<evidence type="ECO:0000256" key="1">
    <source>
        <dbReference type="SAM" id="SignalP"/>
    </source>
</evidence>
<dbReference type="Proteomes" id="UP000283374">
    <property type="component" value="Unassembled WGS sequence"/>
</dbReference>
<evidence type="ECO:0008006" key="4">
    <source>
        <dbReference type="Google" id="ProtNLM"/>
    </source>
</evidence>
<protein>
    <recommendedName>
        <fullName evidence="4">Secreted protein</fullName>
    </recommendedName>
</protein>
<gene>
    <name evidence="2" type="ORF">D1825_00210</name>
</gene>
<proteinExistence type="predicted"/>